<keyword evidence="1" id="KW-0614">Plasmid</keyword>
<reference evidence="1 2" key="1">
    <citation type="journal article" date="2011" name="PLoS Pathog.">
        <title>Dynamic evolution of pathogenicity revealed by sequencing and comparative genomics of 19 Pseudomonas syringae isolates.</title>
        <authorList>
            <person name="Baltrus D.A."/>
            <person name="Nishimura M.T."/>
            <person name="Romanchuk A."/>
            <person name="Chang J.H."/>
            <person name="Mukhtar M.S."/>
            <person name="Cherkis K."/>
            <person name="Roach J."/>
            <person name="Grant S.R."/>
            <person name="Jones C.D."/>
            <person name="Dangl J.L."/>
        </authorList>
    </citation>
    <scope>NUCLEOTIDE SEQUENCE [LARGE SCALE GENOMIC DNA]</scope>
    <source>
        <strain evidence="1 2">M301315</strain>
    </source>
</reference>
<geneLocation type="plasmid" evidence="2">
    <name>pmppla107</name>
</geneLocation>
<dbReference type="AlphaFoldDB" id="A0AAD0M662"/>
<organism evidence="1 2">
    <name type="scientific">Pseudomonas amygdali pv. lachrymans str. M301315</name>
    <dbReference type="NCBI Taxonomy" id="629260"/>
    <lineage>
        <taxon>Bacteria</taxon>
        <taxon>Pseudomonadati</taxon>
        <taxon>Pseudomonadota</taxon>
        <taxon>Gammaproteobacteria</taxon>
        <taxon>Pseudomonadales</taxon>
        <taxon>Pseudomonadaceae</taxon>
        <taxon>Pseudomonas</taxon>
        <taxon>Pseudomonas amygdali</taxon>
    </lineage>
</organism>
<name>A0AAD0M662_PSEAV</name>
<evidence type="ECO:0000313" key="2">
    <source>
        <dbReference type="Proteomes" id="UP000006426"/>
    </source>
</evidence>
<sequence length="421" mass="47863">MSEIKWLPSYARPGEQVVFDKATLRTGRLQEEATRFFLWVARQVEPEDLKAKFRSLIEEYPGAKEAQGQFALQDNLLVMTVALALLKDIGPLAPYIINDNVPLGSVSSLIKDLSAGLELDIVDQLTRKGDLSLQMFCMTYSVKAENLAIKLVLDDNPQAYEVFKLENPQACYKAMARVPYNPLSAIRGHIGLPVGEMAFDEMETRIRMQFTAFYQHQPMINPNKPSVLQPIDNFEYETIDTLDHQLRPLPGYLRTLGTYQDELLLRFGGHTRQVMSIDGNQLKLLANLLEDMERAGISRIDILMKGVINFEPVMEGLHWKRPAAELKAQYQAMTPEEKQAMYLPMLLEGAAHYGDNQDEWNASPKLLQINHFIRKEPIDALEALCTTPSHWHALYRATGDRKYVPKLAERAEKMLSEDLGL</sequence>
<dbReference type="RefSeq" id="WP_005742233.1">
    <property type="nucleotide sequence ID" value="NZ_CP031226.1"/>
</dbReference>
<dbReference type="EMBL" id="CP031226">
    <property type="protein sequence ID" value="AXH59556.1"/>
    <property type="molecule type" value="Genomic_DNA"/>
</dbReference>
<dbReference type="Proteomes" id="UP000006426">
    <property type="component" value="Plasmid pmppla107"/>
</dbReference>
<proteinExistence type="predicted"/>
<protein>
    <submittedName>
        <fullName evidence="1">Uncharacterized protein</fullName>
    </submittedName>
</protein>
<evidence type="ECO:0000313" key="1">
    <source>
        <dbReference type="EMBL" id="AXH59556.1"/>
    </source>
</evidence>
<dbReference type="GeneID" id="39474133"/>
<gene>
    <name evidence="1" type="ORF">PLA107_030485</name>
</gene>
<accession>A0AAD0M662</accession>